<comment type="caution">
    <text evidence="2">The sequence shown here is derived from an EMBL/GenBank/DDBJ whole genome shotgun (WGS) entry which is preliminary data.</text>
</comment>
<name>A0A6N9Q2Q3_9BACL</name>
<keyword evidence="3" id="KW-1185">Reference proteome</keyword>
<dbReference type="Pfam" id="PF17259">
    <property type="entry name" value="DUF5325"/>
    <property type="match status" value="1"/>
</dbReference>
<dbReference type="EMBL" id="SIJB01000018">
    <property type="protein sequence ID" value="NBI28908.1"/>
    <property type="molecule type" value="Genomic_DNA"/>
</dbReference>
<keyword evidence="1" id="KW-0812">Transmembrane</keyword>
<dbReference type="Proteomes" id="UP000448943">
    <property type="component" value="Unassembled WGS sequence"/>
</dbReference>
<feature type="transmembrane region" description="Helical" evidence="1">
    <location>
        <begin position="7"/>
        <end position="24"/>
    </location>
</feature>
<keyword evidence="1" id="KW-0472">Membrane</keyword>
<protein>
    <recommendedName>
        <fullName evidence="4">DUF5325 family protein</fullName>
    </recommendedName>
</protein>
<evidence type="ECO:0000313" key="3">
    <source>
        <dbReference type="Proteomes" id="UP000448943"/>
    </source>
</evidence>
<dbReference type="RefSeq" id="WP_160645699.1">
    <property type="nucleotide sequence ID" value="NZ_SIJB01000018.1"/>
</dbReference>
<dbReference type="AlphaFoldDB" id="A0A6N9Q2Q3"/>
<accession>A0A6N9Q2Q3</accession>
<sequence length="59" mass="6589">MSKKTALLFSMIGVLFLVFTGIALSYQQSLLALLFLFLSFFTVGIGFMAKAKIRKKNSH</sequence>
<reference evidence="2 3" key="1">
    <citation type="submission" date="2019-01" db="EMBL/GenBank/DDBJ databases">
        <title>Chengkuizengella sp. nov., isolated from deep-sea sediment of East Pacific Ocean.</title>
        <authorList>
            <person name="Yang J."/>
            <person name="Lai Q."/>
            <person name="Shao Z."/>
        </authorList>
    </citation>
    <scope>NUCLEOTIDE SEQUENCE [LARGE SCALE GENOMIC DNA]</scope>
    <source>
        <strain evidence="2 3">YPA3-1-1</strain>
    </source>
</reference>
<feature type="transmembrane region" description="Helical" evidence="1">
    <location>
        <begin position="30"/>
        <end position="49"/>
    </location>
</feature>
<evidence type="ECO:0008006" key="4">
    <source>
        <dbReference type="Google" id="ProtNLM"/>
    </source>
</evidence>
<evidence type="ECO:0000313" key="2">
    <source>
        <dbReference type="EMBL" id="NBI28908.1"/>
    </source>
</evidence>
<gene>
    <name evidence="2" type="ORF">ERL59_08045</name>
</gene>
<evidence type="ECO:0000256" key="1">
    <source>
        <dbReference type="SAM" id="Phobius"/>
    </source>
</evidence>
<keyword evidence="1" id="KW-1133">Transmembrane helix</keyword>
<dbReference type="InterPro" id="IPR035211">
    <property type="entry name" value="DUF5325"/>
</dbReference>
<organism evidence="2 3">
    <name type="scientific">Chengkuizengella marina</name>
    <dbReference type="NCBI Taxonomy" id="2507566"/>
    <lineage>
        <taxon>Bacteria</taxon>
        <taxon>Bacillati</taxon>
        <taxon>Bacillota</taxon>
        <taxon>Bacilli</taxon>
        <taxon>Bacillales</taxon>
        <taxon>Paenibacillaceae</taxon>
        <taxon>Chengkuizengella</taxon>
    </lineage>
</organism>
<proteinExistence type="predicted"/>